<keyword evidence="8 10" id="KW-0175">Coiled coil</keyword>
<dbReference type="OrthoDB" id="5594015at2759"/>
<dbReference type="InterPro" id="IPR018610">
    <property type="entry name" value="UVSSA"/>
</dbReference>
<organism evidence="13 14">
    <name type="scientific">Brachionus calyciflorus</name>
    <dbReference type="NCBI Taxonomy" id="104777"/>
    <lineage>
        <taxon>Eukaryota</taxon>
        <taxon>Metazoa</taxon>
        <taxon>Spiralia</taxon>
        <taxon>Gnathifera</taxon>
        <taxon>Rotifera</taxon>
        <taxon>Eurotatoria</taxon>
        <taxon>Monogononta</taxon>
        <taxon>Pseudotrocha</taxon>
        <taxon>Ploima</taxon>
        <taxon>Brachionidae</taxon>
        <taxon>Brachionus</taxon>
    </lineage>
</organism>
<accession>A0A814IZL8</accession>
<dbReference type="PANTHER" id="PTHR28670">
    <property type="entry name" value="UV-STIMULATED SCAFFOLD PROTEIN A"/>
    <property type="match status" value="1"/>
</dbReference>
<evidence type="ECO:0000256" key="6">
    <source>
        <dbReference type="ARBA" id="ARBA00022771"/>
    </source>
</evidence>
<dbReference type="GO" id="GO:0005694">
    <property type="term" value="C:chromosome"/>
    <property type="evidence" value="ECO:0007669"/>
    <property type="project" value="UniProtKB-SubCell"/>
</dbReference>
<protein>
    <recommendedName>
        <fullName evidence="12">UV-stimulated scaffold protein A C-terminal domain-containing protein</fullName>
    </recommendedName>
</protein>
<comment type="caution">
    <text evidence="13">The sequence shown here is derived from an EMBL/GenBank/DDBJ whole genome shotgun (WGS) entry which is preliminary data.</text>
</comment>
<comment type="similarity">
    <text evidence="2">Belongs to the UVSSA family.</text>
</comment>
<evidence type="ECO:0000313" key="13">
    <source>
        <dbReference type="EMBL" id="CAF1031317.1"/>
    </source>
</evidence>
<keyword evidence="5" id="KW-0227">DNA damage</keyword>
<feature type="coiled-coil region" evidence="10">
    <location>
        <begin position="352"/>
        <end position="403"/>
    </location>
</feature>
<dbReference type="AlphaFoldDB" id="A0A814IZL8"/>
<evidence type="ECO:0000256" key="8">
    <source>
        <dbReference type="ARBA" id="ARBA00023054"/>
    </source>
</evidence>
<evidence type="ECO:0000256" key="4">
    <source>
        <dbReference type="ARBA" id="ARBA00022723"/>
    </source>
</evidence>
<dbReference type="GO" id="GO:0000993">
    <property type="term" value="F:RNA polymerase II complex binding"/>
    <property type="evidence" value="ECO:0007669"/>
    <property type="project" value="TreeGrafter"/>
</dbReference>
<comment type="subcellular location">
    <subcellularLocation>
        <location evidence="1">Chromosome</location>
    </subcellularLocation>
</comment>
<evidence type="ECO:0000313" key="14">
    <source>
        <dbReference type="Proteomes" id="UP000663879"/>
    </source>
</evidence>
<dbReference type="InterPro" id="IPR049408">
    <property type="entry name" value="UVSSA_N_a-solenoid_rpt"/>
</dbReference>
<name>A0A814IZL8_9BILA</name>
<proteinExistence type="inferred from homology"/>
<evidence type="ECO:0000256" key="5">
    <source>
        <dbReference type="ARBA" id="ARBA00022763"/>
    </source>
</evidence>
<sequence>MSDFESRENLESLIIDLCKSGLAPLEEDKLKKIKAFCKTSEENLKLSYEILNTQIKKEHSEIRYAALQIIDCLFQRSHSFRELLLDDFQVFFELVLETNTDEPLPPPKKAAIELKKLAAKTIKVWNEKFGNEYKRLELGFNYLKNCKKIDFVSFSHQNIAQRVHTQKQNEKQQIFLNRKFTEYVQEMNDLEVDIKNCVKQLEQSINILVPHENLFNNEDFNITESKRTPVSRNIQEEISDFEDSDSDDDFVEVPVKRSKEEEVEHTNLELKYLGFFNGTSSTIEELKNTNIKIDLFLNENDENKVVIDIMKDLSKELKNLYLVKINKWIKNFTQIRQASENLKKAIEIKNMVQAVLKKIDNLNIKNEENEQKKITTPILSLPLKNSEGTSKNTNQNFENLDEKERKRLEMLKIAPVINLEEMGYLNPLVSKVEAQNPLFQRRDTEVTHDLIENAHRLTKKTFVGTFEPVKWSCRAPLKNGKLCPRMDRFKCPLHGKIVARDEMGNIVNEIDRIELEKNKKEVKPWEDAELLADINAATGLNLEPSDKKKAKKRKSGNLTELNKQETTRERLERRLLDVKSLRRIGAVLDAIERKQNYEKFHHNYNYALQS</sequence>
<dbReference type="EMBL" id="CAJNOC010004716">
    <property type="protein sequence ID" value="CAF1031317.1"/>
    <property type="molecule type" value="Genomic_DNA"/>
</dbReference>
<dbReference type="InterPro" id="IPR049431">
    <property type="entry name" value="UVSSA_C"/>
</dbReference>
<reference evidence="13" key="1">
    <citation type="submission" date="2021-02" db="EMBL/GenBank/DDBJ databases">
        <authorList>
            <person name="Nowell W R."/>
        </authorList>
    </citation>
    <scope>NUCLEOTIDE SEQUENCE</scope>
    <source>
        <strain evidence="13">Ploen Becks lab</strain>
    </source>
</reference>
<evidence type="ECO:0000256" key="2">
    <source>
        <dbReference type="ARBA" id="ARBA00009240"/>
    </source>
</evidence>
<evidence type="ECO:0000256" key="10">
    <source>
        <dbReference type="SAM" id="Coils"/>
    </source>
</evidence>
<keyword evidence="6" id="KW-0863">Zinc-finger</keyword>
<dbReference type="GO" id="GO:0008270">
    <property type="term" value="F:zinc ion binding"/>
    <property type="evidence" value="ECO:0007669"/>
    <property type="project" value="UniProtKB-KW"/>
</dbReference>
<dbReference type="GO" id="GO:0009411">
    <property type="term" value="P:response to UV"/>
    <property type="evidence" value="ECO:0007669"/>
    <property type="project" value="InterPro"/>
</dbReference>
<keyword evidence="3" id="KW-0158">Chromosome</keyword>
<dbReference type="Pfam" id="PF20867">
    <property type="entry name" value="UVSSA_N"/>
    <property type="match status" value="1"/>
</dbReference>
<evidence type="ECO:0000256" key="11">
    <source>
        <dbReference type="SAM" id="MobiDB-lite"/>
    </source>
</evidence>
<evidence type="ECO:0000256" key="1">
    <source>
        <dbReference type="ARBA" id="ARBA00004286"/>
    </source>
</evidence>
<evidence type="ECO:0000259" key="12">
    <source>
        <dbReference type="Pfam" id="PF09740"/>
    </source>
</evidence>
<keyword evidence="9" id="KW-0234">DNA repair</keyword>
<dbReference type="PANTHER" id="PTHR28670:SF1">
    <property type="entry name" value="UV-STIMULATED SCAFFOLD PROTEIN A"/>
    <property type="match status" value="1"/>
</dbReference>
<gene>
    <name evidence="13" type="ORF">OXX778_LOCUS17879</name>
</gene>
<keyword evidence="14" id="KW-1185">Reference proteome</keyword>
<dbReference type="Proteomes" id="UP000663879">
    <property type="component" value="Unassembled WGS sequence"/>
</dbReference>
<dbReference type="Pfam" id="PF09740">
    <property type="entry name" value="DUF2043"/>
    <property type="match status" value="1"/>
</dbReference>
<evidence type="ECO:0000256" key="9">
    <source>
        <dbReference type="ARBA" id="ARBA00023204"/>
    </source>
</evidence>
<dbReference type="GO" id="GO:0006283">
    <property type="term" value="P:transcription-coupled nucleotide-excision repair"/>
    <property type="evidence" value="ECO:0007669"/>
    <property type="project" value="TreeGrafter"/>
</dbReference>
<feature type="domain" description="UV-stimulated scaffold protein A C-terminal" evidence="12">
    <location>
        <begin position="439"/>
        <end position="509"/>
    </location>
</feature>
<evidence type="ECO:0000256" key="7">
    <source>
        <dbReference type="ARBA" id="ARBA00022833"/>
    </source>
</evidence>
<keyword evidence="4" id="KW-0479">Metal-binding</keyword>
<evidence type="ECO:0000256" key="3">
    <source>
        <dbReference type="ARBA" id="ARBA00022454"/>
    </source>
</evidence>
<feature type="region of interest" description="Disordered" evidence="11">
    <location>
        <begin position="542"/>
        <end position="566"/>
    </location>
</feature>
<keyword evidence="7" id="KW-0862">Zinc</keyword>